<keyword evidence="4" id="KW-1185">Reference proteome</keyword>
<name>A0A409Y4W9_9AGAR</name>
<evidence type="ECO:0000313" key="4">
    <source>
        <dbReference type="Proteomes" id="UP000284706"/>
    </source>
</evidence>
<dbReference type="InParanoid" id="A0A409Y4W9"/>
<reference evidence="3 4" key="1">
    <citation type="journal article" date="2018" name="Evol. Lett.">
        <title>Horizontal gene cluster transfer increased hallucinogenic mushroom diversity.</title>
        <authorList>
            <person name="Reynolds H.T."/>
            <person name="Vijayakumar V."/>
            <person name="Gluck-Thaler E."/>
            <person name="Korotkin H.B."/>
            <person name="Matheny P.B."/>
            <person name="Slot J.C."/>
        </authorList>
    </citation>
    <scope>NUCLEOTIDE SEQUENCE [LARGE SCALE GENOMIC DNA]</scope>
    <source>
        <strain evidence="3 4">SRW20</strain>
    </source>
</reference>
<comment type="caution">
    <text evidence="3">The sequence shown here is derived from an EMBL/GenBank/DDBJ whole genome shotgun (WGS) entry which is preliminary data.</text>
</comment>
<feature type="compositionally biased region" description="Low complexity" evidence="1">
    <location>
        <begin position="326"/>
        <end position="338"/>
    </location>
</feature>
<feature type="compositionally biased region" description="Acidic residues" evidence="1">
    <location>
        <begin position="468"/>
        <end position="479"/>
    </location>
</feature>
<proteinExistence type="predicted"/>
<evidence type="ECO:0000259" key="2">
    <source>
        <dbReference type="PROSITE" id="PS50196"/>
    </source>
</evidence>
<accession>A0A409Y4W9</accession>
<feature type="region of interest" description="Disordered" evidence="1">
    <location>
        <begin position="152"/>
        <end position="295"/>
    </location>
</feature>
<evidence type="ECO:0000256" key="1">
    <source>
        <dbReference type="SAM" id="MobiDB-lite"/>
    </source>
</evidence>
<protein>
    <recommendedName>
        <fullName evidence="2">RanBD1 domain-containing protein</fullName>
    </recommendedName>
</protein>
<dbReference type="SUPFAM" id="SSF50729">
    <property type="entry name" value="PH domain-like"/>
    <property type="match status" value="1"/>
</dbReference>
<feature type="compositionally biased region" description="Basic and acidic residues" evidence="1">
    <location>
        <begin position="34"/>
        <end position="47"/>
    </location>
</feature>
<dbReference type="OrthoDB" id="185618at2759"/>
<feature type="compositionally biased region" description="Pro residues" evidence="1">
    <location>
        <begin position="273"/>
        <end position="288"/>
    </location>
</feature>
<dbReference type="PANTHER" id="PTHR38697:SF1">
    <property type="entry name" value="NUCLEAR PORE COMPLEX PROTEIN SIMILAR TO S. CEREVISIAE NUP2 (EUROFUNG)"/>
    <property type="match status" value="1"/>
</dbReference>
<feature type="compositionally biased region" description="Basic and acidic residues" evidence="1">
    <location>
        <begin position="62"/>
        <end position="72"/>
    </location>
</feature>
<feature type="domain" description="RanBD1" evidence="2">
    <location>
        <begin position="503"/>
        <end position="578"/>
    </location>
</feature>
<dbReference type="PANTHER" id="PTHR38697">
    <property type="entry name" value="NUCLEAR PORE COMPLEX PROTEIN SIMILAR TO S. CEREVISIAE NUP2 (EUROFUNG)"/>
    <property type="match status" value="1"/>
</dbReference>
<feature type="compositionally biased region" description="Low complexity" evidence="1">
    <location>
        <begin position="444"/>
        <end position="459"/>
    </location>
</feature>
<dbReference type="Pfam" id="PF00638">
    <property type="entry name" value="Ran_BP1"/>
    <property type="match status" value="1"/>
</dbReference>
<feature type="compositionally biased region" description="Polar residues" evidence="1">
    <location>
        <begin position="50"/>
        <end position="61"/>
    </location>
</feature>
<feature type="region of interest" description="Disordered" evidence="1">
    <location>
        <begin position="1"/>
        <end position="122"/>
    </location>
</feature>
<dbReference type="InterPro" id="IPR011993">
    <property type="entry name" value="PH-like_dom_sf"/>
</dbReference>
<dbReference type="PROSITE" id="PS50196">
    <property type="entry name" value="RANBD1"/>
    <property type="match status" value="1"/>
</dbReference>
<sequence>MSDVPDVDNSPPPQATTRLASPPRLTPSPDATDPEFKLSRKREREVSLEPATTPTTSNDNESVVREHKEIPLKKNRRRLDPTEEEEEVGGSASGSGSPPSPPTLPTLASPRQEMKRKVRQISQGVEDISWKNIKPVNFQKETDVDIETVEPIAEAAVEDDAESGAHQEVVDKNINAEEDYSPPKTPDDSTLSRSVQDVRTVADSPMPVSPEAPKRMRAGSEGQEKGLKRKFLERGTSHGPPENGEDSPKPPEPLKRPRDEADKDDNPRETKRPSPPPSPPRPSPPSPKVPKLSGFMAYASTSSPFASVKGQNVFGRAAPTPPPASSSPATSAQSTPATEFTATFGQSSSILGQGTPSAFAPTPAPTPAKWSSGFEAFASSSSPFTAAARVKSPALGSASKLGRAKSPPRKTPSFNTNPFASYAGTTQGFAVPAPKRSRAETPDSSARSSLERPSSTSVFGGSGKGSESGDEEQDEEETTFGEKLRASRDDEDESRWDEDANKPQLTEQEVMTGEEDEETIHSVRGKLFSLHENSWKERGTGLLKLNVNAKDGTGARLVMRKDAVYALLLNITLFPGMKCSLAQDPRYLRFSAIENGVTTTYNLKVANAKIAEDLLEEINSNIPSS</sequence>
<feature type="compositionally biased region" description="Polar residues" evidence="1">
    <location>
        <begin position="412"/>
        <end position="428"/>
    </location>
</feature>
<feature type="compositionally biased region" description="Low complexity" evidence="1">
    <location>
        <begin position="355"/>
        <end position="388"/>
    </location>
</feature>
<organism evidence="3 4">
    <name type="scientific">Gymnopilus dilepis</name>
    <dbReference type="NCBI Taxonomy" id="231916"/>
    <lineage>
        <taxon>Eukaryota</taxon>
        <taxon>Fungi</taxon>
        <taxon>Dikarya</taxon>
        <taxon>Basidiomycota</taxon>
        <taxon>Agaricomycotina</taxon>
        <taxon>Agaricomycetes</taxon>
        <taxon>Agaricomycetidae</taxon>
        <taxon>Agaricales</taxon>
        <taxon>Agaricineae</taxon>
        <taxon>Hymenogastraceae</taxon>
        <taxon>Gymnopilus</taxon>
    </lineage>
</organism>
<dbReference type="SMART" id="SM00160">
    <property type="entry name" value="RanBD"/>
    <property type="match status" value="1"/>
</dbReference>
<feature type="compositionally biased region" description="Basic and acidic residues" evidence="1">
    <location>
        <begin position="246"/>
        <end position="272"/>
    </location>
</feature>
<dbReference type="EMBL" id="NHYE01001151">
    <property type="protein sequence ID" value="PPQ98042.1"/>
    <property type="molecule type" value="Genomic_DNA"/>
</dbReference>
<dbReference type="Gene3D" id="2.30.29.30">
    <property type="entry name" value="Pleckstrin-homology domain (PH domain)/Phosphotyrosine-binding domain (PTB)"/>
    <property type="match status" value="1"/>
</dbReference>
<gene>
    <name evidence="3" type="ORF">CVT26_003037</name>
</gene>
<dbReference type="Proteomes" id="UP000284706">
    <property type="component" value="Unassembled WGS sequence"/>
</dbReference>
<feature type="compositionally biased region" description="Polar residues" evidence="1">
    <location>
        <begin position="188"/>
        <end position="197"/>
    </location>
</feature>
<dbReference type="AlphaFoldDB" id="A0A409Y4W9"/>
<evidence type="ECO:0000313" key="3">
    <source>
        <dbReference type="EMBL" id="PPQ98042.1"/>
    </source>
</evidence>
<dbReference type="STRING" id="231916.A0A409Y4W9"/>
<feature type="compositionally biased region" description="Basic and acidic residues" evidence="1">
    <location>
        <begin position="222"/>
        <end position="236"/>
    </location>
</feature>
<feature type="region of interest" description="Disordered" evidence="1">
    <location>
        <begin position="313"/>
        <end position="517"/>
    </location>
</feature>
<feature type="compositionally biased region" description="Basic and acidic residues" evidence="1">
    <location>
        <begin position="163"/>
        <end position="175"/>
    </location>
</feature>
<feature type="compositionally biased region" description="Polar residues" evidence="1">
    <location>
        <begin position="340"/>
        <end position="354"/>
    </location>
</feature>
<dbReference type="InterPro" id="IPR053074">
    <property type="entry name" value="NPC_Nucleoporin"/>
</dbReference>
<dbReference type="InterPro" id="IPR000156">
    <property type="entry name" value="Ran_bind_dom"/>
</dbReference>